<evidence type="ECO:0000313" key="2">
    <source>
        <dbReference type="Proteomes" id="UP000828941"/>
    </source>
</evidence>
<proteinExistence type="predicted"/>
<organism evidence="1 2">
    <name type="scientific">Bauhinia variegata</name>
    <name type="common">Purple orchid tree</name>
    <name type="synonym">Phanera variegata</name>
    <dbReference type="NCBI Taxonomy" id="167791"/>
    <lineage>
        <taxon>Eukaryota</taxon>
        <taxon>Viridiplantae</taxon>
        <taxon>Streptophyta</taxon>
        <taxon>Embryophyta</taxon>
        <taxon>Tracheophyta</taxon>
        <taxon>Spermatophyta</taxon>
        <taxon>Magnoliopsida</taxon>
        <taxon>eudicotyledons</taxon>
        <taxon>Gunneridae</taxon>
        <taxon>Pentapetalae</taxon>
        <taxon>rosids</taxon>
        <taxon>fabids</taxon>
        <taxon>Fabales</taxon>
        <taxon>Fabaceae</taxon>
        <taxon>Cercidoideae</taxon>
        <taxon>Cercideae</taxon>
        <taxon>Bauhiniinae</taxon>
        <taxon>Bauhinia</taxon>
    </lineage>
</organism>
<dbReference type="Proteomes" id="UP000828941">
    <property type="component" value="Chromosome 9"/>
</dbReference>
<comment type="caution">
    <text evidence="1">The sequence shown here is derived from an EMBL/GenBank/DDBJ whole genome shotgun (WGS) entry which is preliminary data.</text>
</comment>
<protein>
    <submittedName>
        <fullName evidence="1">Uncharacterized protein</fullName>
    </submittedName>
</protein>
<evidence type="ECO:0000313" key="1">
    <source>
        <dbReference type="EMBL" id="KAI4322102.1"/>
    </source>
</evidence>
<dbReference type="EMBL" id="CM039434">
    <property type="protein sequence ID" value="KAI4322102.1"/>
    <property type="molecule type" value="Genomic_DNA"/>
</dbReference>
<name>A0ACB9MD31_BAUVA</name>
<sequence>MSGKLDDRLKPDNSALSYADLHHEITKSMEDGTLSSCGNHQKHENNRRINEDELVKYMSNLPGYLERGENIHEKVLNVGVLDWTRLEQWRYCHRRISQRNSGSSSSSTSSTVSSVSTDGLSGHPSRGHNWSPSRQRVCHPSLQSHFTTSPVQGHSKAFKSSVESTSNFPNHRGSDSKVNAQSKFVTADEHLPDSKRKACNRKSSDPDTDKGTVILQNDQRYEATSYAKLEVRSQGIELRKRGEALPESNVDTFKHDLVRKSKPVVLLLPRDRILSSQKSGNPSQTIFSEKSRELSVKDLSCGISHSCPLPCVASCNHSQAKLSSSIDTENVEIQNATFSALQSTKMGISPSRSRQAEEKEKNIATVSSSNEIFQGLDRKVTPEKSRSSSPFRRLSISLGYTGKGSGCKEGVYIPHRSSTSATKSSSENVRHSVSSSISDNNKPGDAGRSRSSPLRRLLDPLLKPKVANCSHSMESSLKDTVLINKNSKPPNTNLSAVRLVNELDTDQRVGCSTVNTDDSPKYKKHVSSTVQALLRVTVKNGMPLFTFAVDNNSNILAATMKKLNTSRKDDPGCVYTFFTFREIKKKNGSWMNHAGKGKGPDYVHHVVAQMNVSDSHFNDLTGLNCLDSTVKEFVLFSVKLSQGADQASDYQPIDELAAIVVKVPKAISFINDVRQSSFHNHNQDLFHATVVLPSGIHSLPSKGGPSSLIERWKSGGSCDCGGWDLGCKLKILANENRGGKMSKSYSADRFELSLQGNGQEHRPYFCLAPYKHGIYSVAFDSSLSLLQAFSICIALVDRKIPHGLSESKNSIEGKIPTDALFMQTHESKAFK</sequence>
<gene>
    <name evidence="1" type="ORF">L6164_021822</name>
</gene>
<accession>A0ACB9MD31</accession>
<reference evidence="1 2" key="1">
    <citation type="journal article" date="2022" name="DNA Res.">
        <title>Chromosomal-level genome assembly of the orchid tree Bauhinia variegata (Leguminosae; Cercidoideae) supports the allotetraploid origin hypothesis of Bauhinia.</title>
        <authorList>
            <person name="Zhong Y."/>
            <person name="Chen Y."/>
            <person name="Zheng D."/>
            <person name="Pang J."/>
            <person name="Liu Y."/>
            <person name="Luo S."/>
            <person name="Meng S."/>
            <person name="Qian L."/>
            <person name="Wei D."/>
            <person name="Dai S."/>
            <person name="Zhou R."/>
        </authorList>
    </citation>
    <scope>NUCLEOTIDE SEQUENCE [LARGE SCALE GENOMIC DNA]</scope>
    <source>
        <strain evidence="1">BV-YZ2020</strain>
    </source>
</reference>
<keyword evidence="2" id="KW-1185">Reference proteome</keyword>